<dbReference type="GO" id="GO:0016020">
    <property type="term" value="C:membrane"/>
    <property type="evidence" value="ECO:0007669"/>
    <property type="project" value="TreeGrafter"/>
</dbReference>
<reference evidence="4 5" key="1">
    <citation type="submission" date="2019-08" db="EMBL/GenBank/DDBJ databases">
        <authorList>
            <person name="Peeters C."/>
        </authorList>
    </citation>
    <scope>NUCLEOTIDE SEQUENCE [LARGE SCALE GENOMIC DNA]</scope>
    <source>
        <strain evidence="4 5">LMG 31111</strain>
    </source>
</reference>
<dbReference type="Pfam" id="PF19040">
    <property type="entry name" value="SGNH"/>
    <property type="match status" value="1"/>
</dbReference>
<feature type="transmembrane region" description="Helical" evidence="1">
    <location>
        <begin position="35"/>
        <end position="55"/>
    </location>
</feature>
<accession>A0A5E4Z390</accession>
<feature type="transmembrane region" description="Helical" evidence="1">
    <location>
        <begin position="136"/>
        <end position="158"/>
    </location>
</feature>
<evidence type="ECO:0000313" key="4">
    <source>
        <dbReference type="EMBL" id="VVE55187.1"/>
    </source>
</evidence>
<feature type="transmembrane region" description="Helical" evidence="1">
    <location>
        <begin position="279"/>
        <end position="296"/>
    </location>
</feature>
<gene>
    <name evidence="4" type="primary">oatA_2</name>
    <name evidence="4" type="ORF">PCO31111_05021</name>
</gene>
<feature type="domain" description="Acyltransferase 3" evidence="2">
    <location>
        <begin position="11"/>
        <end position="335"/>
    </location>
</feature>
<evidence type="ECO:0000256" key="1">
    <source>
        <dbReference type="SAM" id="Phobius"/>
    </source>
</evidence>
<dbReference type="AlphaFoldDB" id="A0A5E4Z390"/>
<feature type="domain" description="SGNH" evidence="3">
    <location>
        <begin position="414"/>
        <end position="634"/>
    </location>
</feature>
<feature type="transmembrane region" description="Helical" evidence="1">
    <location>
        <begin position="224"/>
        <end position="245"/>
    </location>
</feature>
<feature type="transmembrane region" description="Helical" evidence="1">
    <location>
        <begin position="191"/>
        <end position="212"/>
    </location>
</feature>
<dbReference type="GO" id="GO:0009103">
    <property type="term" value="P:lipopolysaccharide biosynthetic process"/>
    <property type="evidence" value="ECO:0007669"/>
    <property type="project" value="TreeGrafter"/>
</dbReference>
<dbReference type="Pfam" id="PF01757">
    <property type="entry name" value="Acyl_transf_3"/>
    <property type="match status" value="1"/>
</dbReference>
<feature type="transmembrane region" description="Helical" evidence="1">
    <location>
        <begin position="76"/>
        <end position="95"/>
    </location>
</feature>
<protein>
    <submittedName>
        <fullName evidence="4">O-acetyltransferase OatA</fullName>
        <ecNumber evidence="4">2.3.1.-</ecNumber>
    </submittedName>
</protein>
<dbReference type="EC" id="2.3.1.-" evidence="4"/>
<evidence type="ECO:0000259" key="3">
    <source>
        <dbReference type="Pfam" id="PF19040"/>
    </source>
</evidence>
<dbReference type="RefSeq" id="WP_150587238.1">
    <property type="nucleotide sequence ID" value="NZ_CABPSE010000029.1"/>
</dbReference>
<sequence length="638" mass="70309">MKPAHSYLRHIDGLRALAVLAVVVFHAFPSAIPGGFVGVDIFFVISGYLISGILIGQLEVSRFNILDFYSRRIRRIFPALVLVLAACFVAGWFSLLPGEYGQLGKHIAGGASFSSNFVLWRESGYFDAAAETKPLLHLWSLGIEEQFYIVWPILLYAIWGKRTRVITVLAAILCGSLVLSVWKTGANPTEAFYSPLTRAWELACGALLAILTQRQGGDREWMPARFGSIGAGIGVALILMAFALLNSTSRFPGWWALLPVLGATMIIWAGPDNFVNRRLLSNPLMVGIGLISYPLYLWHWPLLSFARIMEAGTPSWHLRAVLVAASFLLAWLTYRYVELPLKKLRLKFSTAIPLAGFMAVIGAVGIAVFLDGGAASRYPATIKVIADFKYEYTVDARFPDCWLGEKMAPDAFSSKCFAHVDGERNFLLWGDSHSARLYPGLAKVLAQRGVNVMQTSRDSCPPVLHRGSYANCKRGNEYVLSRLHGLNIDTVVLFAAWGRYAIDWENNMPARKDLADTISAIHAQGIKKVIVIGPAPEWPDALPKLVYRGWEADYPAHRIPERLNVKLVEGTVQADIALAKVVPEMGATFIPLMSGLCNSGGCLTHTPGAPTELMTWDYGHLTTPGAIYISKMIENRIL</sequence>
<dbReference type="InterPro" id="IPR050879">
    <property type="entry name" value="Acyltransferase_3"/>
</dbReference>
<feature type="transmembrane region" description="Helical" evidence="1">
    <location>
        <begin position="165"/>
        <end position="185"/>
    </location>
</feature>
<evidence type="ECO:0000313" key="5">
    <source>
        <dbReference type="Proteomes" id="UP000383971"/>
    </source>
</evidence>
<keyword evidence="5" id="KW-1185">Reference proteome</keyword>
<feature type="transmembrane region" description="Helical" evidence="1">
    <location>
        <begin position="316"/>
        <end position="334"/>
    </location>
</feature>
<feature type="transmembrane region" description="Helical" evidence="1">
    <location>
        <begin position="251"/>
        <end position="270"/>
    </location>
</feature>
<dbReference type="PANTHER" id="PTHR23028">
    <property type="entry name" value="ACETYLTRANSFERASE"/>
    <property type="match status" value="1"/>
</dbReference>
<dbReference type="SUPFAM" id="SSF52266">
    <property type="entry name" value="SGNH hydrolase"/>
    <property type="match status" value="1"/>
</dbReference>
<organism evidence="4 5">
    <name type="scientific">Pandoraea communis</name>
    <dbReference type="NCBI Taxonomy" id="2508297"/>
    <lineage>
        <taxon>Bacteria</taxon>
        <taxon>Pseudomonadati</taxon>
        <taxon>Pseudomonadota</taxon>
        <taxon>Betaproteobacteria</taxon>
        <taxon>Burkholderiales</taxon>
        <taxon>Burkholderiaceae</taxon>
        <taxon>Pandoraea</taxon>
    </lineage>
</organism>
<keyword evidence="1" id="KW-0472">Membrane</keyword>
<dbReference type="EMBL" id="CABPSE010000029">
    <property type="protein sequence ID" value="VVE55187.1"/>
    <property type="molecule type" value="Genomic_DNA"/>
</dbReference>
<dbReference type="PANTHER" id="PTHR23028:SF53">
    <property type="entry name" value="ACYL_TRANSF_3 DOMAIN-CONTAINING PROTEIN"/>
    <property type="match status" value="1"/>
</dbReference>
<name>A0A5E4Z390_9BURK</name>
<keyword evidence="1" id="KW-1133">Transmembrane helix</keyword>
<evidence type="ECO:0000259" key="2">
    <source>
        <dbReference type="Pfam" id="PF01757"/>
    </source>
</evidence>
<proteinExistence type="predicted"/>
<feature type="transmembrane region" description="Helical" evidence="1">
    <location>
        <begin position="12"/>
        <end position="29"/>
    </location>
</feature>
<dbReference type="GO" id="GO:0016747">
    <property type="term" value="F:acyltransferase activity, transferring groups other than amino-acyl groups"/>
    <property type="evidence" value="ECO:0007669"/>
    <property type="project" value="InterPro"/>
</dbReference>
<dbReference type="InterPro" id="IPR002656">
    <property type="entry name" value="Acyl_transf_3_dom"/>
</dbReference>
<keyword evidence="4" id="KW-0012">Acyltransferase</keyword>
<keyword evidence="1" id="KW-0812">Transmembrane</keyword>
<dbReference type="InterPro" id="IPR043968">
    <property type="entry name" value="SGNH"/>
</dbReference>
<feature type="transmembrane region" description="Helical" evidence="1">
    <location>
        <begin position="346"/>
        <end position="370"/>
    </location>
</feature>
<keyword evidence="4" id="KW-0808">Transferase</keyword>
<dbReference type="Proteomes" id="UP000383971">
    <property type="component" value="Unassembled WGS sequence"/>
</dbReference>